<dbReference type="FunCoup" id="I4YJ86">
    <property type="interactions" value="238"/>
</dbReference>
<dbReference type="GO" id="GO:0015189">
    <property type="term" value="F:L-lysine transmembrane transporter activity"/>
    <property type="evidence" value="ECO:0007669"/>
    <property type="project" value="TreeGrafter"/>
</dbReference>
<dbReference type="AlphaFoldDB" id="I4YJ86"/>
<keyword evidence="6" id="KW-0029">Amino-acid transport</keyword>
<evidence type="ECO:0000256" key="8">
    <source>
        <dbReference type="ARBA" id="ARBA00023136"/>
    </source>
</evidence>
<feature type="transmembrane region" description="Helical" evidence="10">
    <location>
        <begin position="382"/>
        <end position="399"/>
    </location>
</feature>
<dbReference type="GO" id="GO:0000329">
    <property type="term" value="C:fungal-type vacuole membrane"/>
    <property type="evidence" value="ECO:0007669"/>
    <property type="project" value="TreeGrafter"/>
</dbReference>
<dbReference type="Pfam" id="PF01490">
    <property type="entry name" value="Aa_trans"/>
    <property type="match status" value="1"/>
</dbReference>
<evidence type="ECO:0000256" key="4">
    <source>
        <dbReference type="ARBA" id="ARBA00022554"/>
    </source>
</evidence>
<dbReference type="GO" id="GO:0015194">
    <property type="term" value="F:L-serine transmembrane transporter activity"/>
    <property type="evidence" value="ECO:0007669"/>
    <property type="project" value="TreeGrafter"/>
</dbReference>
<evidence type="ECO:0000256" key="6">
    <source>
        <dbReference type="ARBA" id="ARBA00022970"/>
    </source>
</evidence>
<name>I4YJ86_WALMC</name>
<feature type="transmembrane region" description="Helical" evidence="10">
    <location>
        <begin position="126"/>
        <end position="150"/>
    </location>
</feature>
<evidence type="ECO:0000256" key="10">
    <source>
        <dbReference type="SAM" id="Phobius"/>
    </source>
</evidence>
<evidence type="ECO:0000256" key="2">
    <source>
        <dbReference type="ARBA" id="ARBA00008066"/>
    </source>
</evidence>
<keyword evidence="4" id="KW-0926">Vacuole</keyword>
<dbReference type="HOGENOM" id="CLU_009020_1_1_1"/>
<dbReference type="PANTHER" id="PTHR22950:SF678">
    <property type="entry name" value="VACUOLAR AMINO ACID TRANSPORTER 5-RELATED"/>
    <property type="match status" value="1"/>
</dbReference>
<feature type="transmembrane region" description="Helical" evidence="10">
    <location>
        <begin position="170"/>
        <end position="190"/>
    </location>
</feature>
<feature type="transmembrane region" description="Helical" evidence="10">
    <location>
        <begin position="274"/>
        <end position="297"/>
    </location>
</feature>
<dbReference type="KEGG" id="wse:WALSEDRAFT_34564"/>
<evidence type="ECO:0000313" key="13">
    <source>
        <dbReference type="Proteomes" id="UP000005242"/>
    </source>
</evidence>
<evidence type="ECO:0000256" key="1">
    <source>
        <dbReference type="ARBA" id="ARBA00004128"/>
    </source>
</evidence>
<evidence type="ECO:0000256" key="7">
    <source>
        <dbReference type="ARBA" id="ARBA00022989"/>
    </source>
</evidence>
<feature type="transmembrane region" description="Helical" evidence="10">
    <location>
        <begin position="447"/>
        <end position="465"/>
    </location>
</feature>
<dbReference type="eggNOG" id="KOG1305">
    <property type="taxonomic scope" value="Eukaryota"/>
</dbReference>
<feature type="transmembrane region" description="Helical" evidence="10">
    <location>
        <begin position="77"/>
        <end position="98"/>
    </location>
</feature>
<dbReference type="OMA" id="DSIHHQR"/>
<evidence type="ECO:0000259" key="11">
    <source>
        <dbReference type="Pfam" id="PF01490"/>
    </source>
</evidence>
<comment type="subcellular location">
    <subcellularLocation>
        <location evidence="1">Vacuole membrane</location>
        <topology evidence="1">Multi-pass membrane protein</topology>
    </subcellularLocation>
</comment>
<comment type="similarity">
    <text evidence="2">Belongs to the amino acid/polyamine transporter 2 family.</text>
</comment>
<keyword evidence="5 10" id="KW-0812">Transmembrane</keyword>
<dbReference type="GO" id="GO:0005313">
    <property type="term" value="F:L-glutamate transmembrane transporter activity"/>
    <property type="evidence" value="ECO:0007669"/>
    <property type="project" value="TreeGrafter"/>
</dbReference>
<feature type="region of interest" description="Disordered" evidence="9">
    <location>
        <begin position="19"/>
        <end position="46"/>
    </location>
</feature>
<protein>
    <recommendedName>
        <fullName evidence="11">Amino acid transporter transmembrane domain-containing protein</fullName>
    </recommendedName>
</protein>
<dbReference type="GeneID" id="18471873"/>
<dbReference type="GO" id="GO:0061459">
    <property type="term" value="F:L-arginine transmembrane transporter activity"/>
    <property type="evidence" value="ECO:0007669"/>
    <property type="project" value="TreeGrafter"/>
</dbReference>
<dbReference type="PANTHER" id="PTHR22950">
    <property type="entry name" value="AMINO ACID TRANSPORTER"/>
    <property type="match status" value="1"/>
</dbReference>
<sequence>MSSSQHLRRTSRANIQIINRDIEDNDSSTSEPLLPSDKQSKESEGSASIGSCVANLANTIIGTGMLAMPDVLSSTGIIPGMILILFCAFMSSFGLYLLSLCSDKLPPRSASFNAIAKITYPTAAMYFDLAIALKCFGVSISYLLILGQLVPPLVTSFFHHLTPSQVDPPSWLLSRHFWITVFVILLSPLASMRQLNSLRHTSYVSIFSAGYLLLIVVLCAVHSPIPLPPAGNVSLGRFDASAISKFPVLVFAFTCAQNFFPVKNELRSNTRSRTTTVIGSSIGVASGLYEIIGVLGYVTFGDNVNSNVMSMYPDTSIFISFGRLAIVILVLSSYPLQVHPCRNSLDKVIRTKSEKEKALASQDEDSEDDEIIKHPPSKTKHTILTISILLLTWAVSMVVTQLDKVLAFVGSTGSTIISFILPGLFYRALTLNDDEPSRKWLRVGSRLLIFYGASVMIFCLAFNFYELFTNSTSTFV</sequence>
<organism evidence="12 13">
    <name type="scientific">Wallemia mellicola (strain ATCC MYA-4683 / CBS 633.66)</name>
    <name type="common">Wallemia sebi (CBS 633.66)</name>
    <dbReference type="NCBI Taxonomy" id="671144"/>
    <lineage>
        <taxon>Eukaryota</taxon>
        <taxon>Fungi</taxon>
        <taxon>Dikarya</taxon>
        <taxon>Basidiomycota</taxon>
        <taxon>Wallemiomycotina</taxon>
        <taxon>Wallemiomycetes</taxon>
        <taxon>Wallemiales</taxon>
        <taxon>Wallemiaceae</taxon>
        <taxon>Wallemia</taxon>
    </lineage>
</organism>
<accession>I4YJ86</accession>
<keyword evidence="8 10" id="KW-0472">Membrane</keyword>
<feature type="transmembrane region" description="Helical" evidence="10">
    <location>
        <begin position="202"/>
        <end position="223"/>
    </location>
</feature>
<dbReference type="RefSeq" id="XP_006955861.1">
    <property type="nucleotide sequence ID" value="XM_006955799.1"/>
</dbReference>
<gene>
    <name evidence="12" type="ORF">WALSEDRAFT_34564</name>
</gene>
<dbReference type="STRING" id="671144.I4YJ86"/>
<feature type="transmembrane region" description="Helical" evidence="10">
    <location>
        <begin position="317"/>
        <end position="336"/>
    </location>
</feature>
<dbReference type="GO" id="GO:0005290">
    <property type="term" value="F:L-histidine transmembrane transporter activity"/>
    <property type="evidence" value="ECO:0007669"/>
    <property type="project" value="TreeGrafter"/>
</dbReference>
<dbReference type="EMBL" id="JH668223">
    <property type="protein sequence ID" value="EIM24028.1"/>
    <property type="molecule type" value="Genomic_DNA"/>
</dbReference>
<keyword evidence="3" id="KW-0813">Transport</keyword>
<dbReference type="Proteomes" id="UP000005242">
    <property type="component" value="Unassembled WGS sequence"/>
</dbReference>
<reference evidence="12 13" key="1">
    <citation type="journal article" date="2012" name="Fungal Genet. Biol.">
        <title>The genome of the xerotolerant mold Wallemia sebi reveals adaptations to osmotic stress and suggests cryptic sexual reproduction.</title>
        <authorList>
            <person name="Padamsee M."/>
            <person name="Kumar T.K.A."/>
            <person name="Riley R."/>
            <person name="Binder M."/>
            <person name="Boyd A."/>
            <person name="Calvo A.M."/>
            <person name="Furukawa K."/>
            <person name="Hesse C."/>
            <person name="Hohmann S."/>
            <person name="James T.Y."/>
            <person name="LaButti K."/>
            <person name="Lapidus A."/>
            <person name="Lindquist E."/>
            <person name="Lucas S."/>
            <person name="Miller K."/>
            <person name="Shantappa S."/>
            <person name="Grigoriev I.V."/>
            <person name="Hibbett D.S."/>
            <person name="McLaughlin D.J."/>
            <person name="Spatafora J.W."/>
            <person name="Aime M.C."/>
        </authorList>
    </citation>
    <scope>NUCLEOTIDE SEQUENCE [LARGE SCALE GENOMIC DNA]</scope>
    <source>
        <strain evidence="13">ATCC MYA-4683 / CBS 633.66</strain>
    </source>
</reference>
<evidence type="ECO:0000256" key="9">
    <source>
        <dbReference type="SAM" id="MobiDB-lite"/>
    </source>
</evidence>
<proteinExistence type="inferred from homology"/>
<feature type="transmembrane region" description="Helical" evidence="10">
    <location>
        <begin position="243"/>
        <end position="262"/>
    </location>
</feature>
<evidence type="ECO:0000313" key="12">
    <source>
        <dbReference type="EMBL" id="EIM24028.1"/>
    </source>
</evidence>
<evidence type="ECO:0000256" key="3">
    <source>
        <dbReference type="ARBA" id="ARBA00022448"/>
    </source>
</evidence>
<feature type="transmembrane region" description="Helical" evidence="10">
    <location>
        <begin position="405"/>
        <end position="426"/>
    </location>
</feature>
<evidence type="ECO:0000256" key="5">
    <source>
        <dbReference type="ARBA" id="ARBA00022692"/>
    </source>
</evidence>
<dbReference type="InterPro" id="IPR013057">
    <property type="entry name" value="AA_transpt_TM"/>
</dbReference>
<dbReference type="OrthoDB" id="438545at2759"/>
<feature type="domain" description="Amino acid transporter transmembrane" evidence="11">
    <location>
        <begin position="47"/>
        <end position="461"/>
    </location>
</feature>
<dbReference type="GO" id="GO:0005302">
    <property type="term" value="F:L-tyrosine transmembrane transporter activity"/>
    <property type="evidence" value="ECO:0007669"/>
    <property type="project" value="TreeGrafter"/>
</dbReference>
<keyword evidence="13" id="KW-1185">Reference proteome</keyword>
<dbReference type="InParanoid" id="I4YJ86"/>
<keyword evidence="7 10" id="KW-1133">Transmembrane helix</keyword>